<sequence length="134" mass="15870">MSADRLFRVRGMYNPKRNLYKNTNQKTTKSIINRSKTVRKTRGNSAREEDISESDESSECSEVMELHDSDDEIDEIDELEDIEVIPANQKDIDLQLEEELYYAVYYDITWYIGRIIKIHDEKVSKKKPRRFCLA</sequence>
<evidence type="ECO:0000256" key="1">
    <source>
        <dbReference type="SAM" id="MobiDB-lite"/>
    </source>
</evidence>
<feature type="compositionally biased region" description="Acidic residues" evidence="1">
    <location>
        <begin position="50"/>
        <end position="59"/>
    </location>
</feature>
<reference evidence="2 3" key="1">
    <citation type="journal article" date="2024" name="Insects">
        <title>An Improved Chromosome-Level Genome Assembly of the Firefly Pyrocoelia pectoralis.</title>
        <authorList>
            <person name="Fu X."/>
            <person name="Meyer-Rochow V.B."/>
            <person name="Ballantyne L."/>
            <person name="Zhu X."/>
        </authorList>
    </citation>
    <scope>NUCLEOTIDE SEQUENCE [LARGE SCALE GENOMIC DNA]</scope>
    <source>
        <strain evidence="2">XCY_ONT2</strain>
    </source>
</reference>
<accession>A0AAN7ZWN2</accession>
<dbReference type="EMBL" id="JAVRBK010000001">
    <property type="protein sequence ID" value="KAK5649911.1"/>
    <property type="molecule type" value="Genomic_DNA"/>
</dbReference>
<gene>
    <name evidence="2" type="ORF">RI129_000940</name>
</gene>
<name>A0AAN7ZWN2_9COLE</name>
<comment type="caution">
    <text evidence="2">The sequence shown here is derived from an EMBL/GenBank/DDBJ whole genome shotgun (WGS) entry which is preliminary data.</text>
</comment>
<dbReference type="Proteomes" id="UP001329430">
    <property type="component" value="Chromosome 1"/>
</dbReference>
<protein>
    <submittedName>
        <fullName evidence="2">Uncharacterized protein</fullName>
    </submittedName>
</protein>
<proteinExistence type="predicted"/>
<evidence type="ECO:0000313" key="2">
    <source>
        <dbReference type="EMBL" id="KAK5649911.1"/>
    </source>
</evidence>
<dbReference type="AlphaFoldDB" id="A0AAN7ZWN2"/>
<organism evidence="2 3">
    <name type="scientific">Pyrocoelia pectoralis</name>
    <dbReference type="NCBI Taxonomy" id="417401"/>
    <lineage>
        <taxon>Eukaryota</taxon>
        <taxon>Metazoa</taxon>
        <taxon>Ecdysozoa</taxon>
        <taxon>Arthropoda</taxon>
        <taxon>Hexapoda</taxon>
        <taxon>Insecta</taxon>
        <taxon>Pterygota</taxon>
        <taxon>Neoptera</taxon>
        <taxon>Endopterygota</taxon>
        <taxon>Coleoptera</taxon>
        <taxon>Polyphaga</taxon>
        <taxon>Elateriformia</taxon>
        <taxon>Elateroidea</taxon>
        <taxon>Lampyridae</taxon>
        <taxon>Lampyrinae</taxon>
        <taxon>Pyrocoelia</taxon>
    </lineage>
</organism>
<keyword evidence="3" id="KW-1185">Reference proteome</keyword>
<evidence type="ECO:0000313" key="3">
    <source>
        <dbReference type="Proteomes" id="UP001329430"/>
    </source>
</evidence>
<feature type="region of interest" description="Disordered" evidence="1">
    <location>
        <begin position="33"/>
        <end position="63"/>
    </location>
</feature>